<evidence type="ECO:0000256" key="3">
    <source>
        <dbReference type="ARBA" id="ARBA00022452"/>
    </source>
</evidence>
<dbReference type="CDD" id="cd01347">
    <property type="entry name" value="ligand_gated_channel"/>
    <property type="match status" value="1"/>
</dbReference>
<accession>H8L5P5</accession>
<dbReference type="EMBL" id="CP003350">
    <property type="protein sequence ID" value="AFC86699.1"/>
    <property type="molecule type" value="Genomic_DNA"/>
</dbReference>
<name>H8L5P5_FRAAD</name>
<dbReference type="KEGG" id="fau:Fraau_2331"/>
<sequence>MAVINGTRQLLAVAVAMSLQAPLWAQSASSDTGAAVASAKPAPASRKLETVIVTGTRADNRTESSSLTPIDVVSAKLLQQTGTTELTTALSRIIPSLNFPRPSGGDMADQQRSVQLRGLSPDQVLVLVDGKRWHPGALIATSGVIGRGAQAVDLNTIPMAAIDHVEVLRDGASAQYGTDAIAGVINIILKKGAKGGVVESTFGEYYKGDGRQWQGDANFGIPLNDDKGWLRFTLQSGNNDYTNRARYELTAPYEKGQRFGDPASHNQNVFINGQYDFSPHVQGYLEAHYSHRNTTSAAFFRDTASGNAALSMYPNGYLPLEQGQSIDQSLLAGLRGTVGNGWHWDLSGSYGGNRVSYSTINSVNLAWLHDYGSSPTRFHDGILAAAQESANLDISKGLDLSWLPNPVTLAFGAQYLRQSYSIKSGDLDSYYTGTSGAAGGAQGFGGFQPADAGSWARNDFSEYINAETNLTDKFGTSLSLRHENYSDFGGATIGSGAFRYDFTDRFALRASVSNGFRAPSLAQQHYAYTSSSYYGPGNSIGVTPGIYDSALVSPTSQVGRLLGGQALKPEHSRNYTFGAVWNPLDALNLSADIYQISISNRVVLSNPLGTTSAVVRDYLSTHGVTDANYSGVTYFTNAGNTQTRGIDLVAGYLFDFGSAGNLQANLSYNYNQNKVTRVYGNPSVLDQLGVNLQRIGRRDIKGLLANSTPRSKLVLNGSYNVGNWAFNASVTRYGQFTSFSSTSYIYDQIYGAAWITDLSASYHLGGWTFTAGADNAMNHYPDGVNKINNYGSNKGTMPYSLFSPYGFNGGYYYTRIAYRW</sequence>
<keyword evidence="2 9" id="KW-0813">Transport</keyword>
<protein>
    <submittedName>
        <fullName evidence="15">Outer membrane receptor for ferrienterochelin and colicins</fullName>
    </submittedName>
</protein>
<dbReference type="InterPro" id="IPR000531">
    <property type="entry name" value="Beta-barrel_TonB"/>
</dbReference>
<dbReference type="OrthoDB" id="9805434at2"/>
<dbReference type="InterPro" id="IPR039426">
    <property type="entry name" value="TonB-dep_rcpt-like"/>
</dbReference>
<evidence type="ECO:0000313" key="15">
    <source>
        <dbReference type="EMBL" id="AFC86699.1"/>
    </source>
</evidence>
<keyword evidence="15" id="KW-0675">Receptor</keyword>
<evidence type="ECO:0000313" key="16">
    <source>
        <dbReference type="Proteomes" id="UP000005234"/>
    </source>
</evidence>
<dbReference type="HOGENOM" id="CLU_010745_1_1_6"/>
<comment type="subcellular location">
    <subcellularLocation>
        <location evidence="1 9">Cell outer membrane</location>
        <topology evidence="1 9">Multi-pass membrane protein</topology>
    </subcellularLocation>
</comment>
<evidence type="ECO:0000259" key="13">
    <source>
        <dbReference type="Pfam" id="PF00593"/>
    </source>
</evidence>
<reference evidence="15" key="1">
    <citation type="submission" date="2012-02" db="EMBL/GenBank/DDBJ databases">
        <title>The complete genome of Frateuria aurantia DSM 6220.</title>
        <authorList>
            <consortium name="US DOE Joint Genome Institute (JGI-PGF)"/>
            <person name="Lucas S."/>
            <person name="Copeland A."/>
            <person name="Lapidus A."/>
            <person name="Glavina del Rio T."/>
            <person name="Dalin E."/>
            <person name="Tice H."/>
            <person name="Bruce D."/>
            <person name="Goodwin L."/>
            <person name="Pitluck S."/>
            <person name="Peters L."/>
            <person name="Ovchinnikova G."/>
            <person name="Teshima H."/>
            <person name="Kyrpides N."/>
            <person name="Mavromatis K."/>
            <person name="Ivanova N."/>
            <person name="Brettin T."/>
            <person name="Detter J.C."/>
            <person name="Han C."/>
            <person name="Larimer F."/>
            <person name="Land M."/>
            <person name="Hauser L."/>
            <person name="Markowitz V."/>
            <person name="Cheng J.-F."/>
            <person name="Hugenholtz P."/>
            <person name="Woyke T."/>
            <person name="Wu D."/>
            <person name="Brambilla E."/>
            <person name="Klenk H.-P."/>
            <person name="Eisen J.A."/>
        </authorList>
    </citation>
    <scope>NUCLEOTIDE SEQUENCE</scope>
    <source>
        <strain evidence="15">DSM 6220</strain>
    </source>
</reference>
<evidence type="ECO:0000256" key="6">
    <source>
        <dbReference type="ARBA" id="ARBA00023077"/>
    </source>
</evidence>
<dbReference type="Pfam" id="PF07715">
    <property type="entry name" value="Plug"/>
    <property type="match status" value="1"/>
</dbReference>
<evidence type="ECO:0000256" key="8">
    <source>
        <dbReference type="ARBA" id="ARBA00023237"/>
    </source>
</evidence>
<evidence type="ECO:0000256" key="12">
    <source>
        <dbReference type="SAM" id="SignalP"/>
    </source>
</evidence>
<dbReference type="PROSITE" id="PS52016">
    <property type="entry name" value="TONB_DEPENDENT_REC_3"/>
    <property type="match status" value="1"/>
</dbReference>
<evidence type="ECO:0000256" key="4">
    <source>
        <dbReference type="ARBA" id="ARBA00022692"/>
    </source>
</evidence>
<feature type="domain" description="TonB-dependent receptor plug" evidence="14">
    <location>
        <begin position="65"/>
        <end position="184"/>
    </location>
</feature>
<evidence type="ECO:0000256" key="1">
    <source>
        <dbReference type="ARBA" id="ARBA00004571"/>
    </source>
</evidence>
<dbReference type="GO" id="GO:0009279">
    <property type="term" value="C:cell outer membrane"/>
    <property type="evidence" value="ECO:0007669"/>
    <property type="project" value="UniProtKB-SubCell"/>
</dbReference>
<keyword evidence="7 9" id="KW-0472">Membrane</keyword>
<evidence type="ECO:0000256" key="10">
    <source>
        <dbReference type="PROSITE-ProRule" id="PRU10143"/>
    </source>
</evidence>
<keyword evidence="6 10" id="KW-0798">TonB box</keyword>
<evidence type="ECO:0000256" key="11">
    <source>
        <dbReference type="RuleBase" id="RU003357"/>
    </source>
</evidence>
<dbReference type="InterPro" id="IPR036942">
    <property type="entry name" value="Beta-barrel_TonB_sf"/>
</dbReference>
<keyword evidence="16" id="KW-1185">Reference proteome</keyword>
<dbReference type="Pfam" id="PF00593">
    <property type="entry name" value="TonB_dep_Rec_b-barrel"/>
    <property type="match status" value="1"/>
</dbReference>
<organism evidence="15 16">
    <name type="scientific">Frateuria aurantia (strain ATCC 33424 / DSM 6220 / KCTC 2777 / LMG 1558 / NBRC 3245 / NCIMB 13370)</name>
    <name type="common">Acetobacter aurantius</name>
    <dbReference type="NCBI Taxonomy" id="767434"/>
    <lineage>
        <taxon>Bacteria</taxon>
        <taxon>Pseudomonadati</taxon>
        <taxon>Pseudomonadota</taxon>
        <taxon>Gammaproteobacteria</taxon>
        <taxon>Lysobacterales</taxon>
        <taxon>Rhodanobacteraceae</taxon>
        <taxon>Frateuria</taxon>
    </lineage>
</organism>
<keyword evidence="3 9" id="KW-1134">Transmembrane beta strand</keyword>
<evidence type="ECO:0000256" key="5">
    <source>
        <dbReference type="ARBA" id="ARBA00022729"/>
    </source>
</evidence>
<comment type="similarity">
    <text evidence="9 11">Belongs to the TonB-dependent receptor family.</text>
</comment>
<dbReference type="Proteomes" id="UP000005234">
    <property type="component" value="Chromosome"/>
</dbReference>
<gene>
    <name evidence="15" type="ordered locus">Fraau_2331</name>
</gene>
<keyword evidence="5 12" id="KW-0732">Signal</keyword>
<proteinExistence type="inferred from homology"/>
<feature type="short sequence motif" description="TonB box" evidence="10">
    <location>
        <begin position="50"/>
        <end position="56"/>
    </location>
</feature>
<dbReference type="PANTHER" id="PTHR47234">
    <property type="match status" value="1"/>
</dbReference>
<dbReference type="InterPro" id="IPR012910">
    <property type="entry name" value="Plug_dom"/>
</dbReference>
<dbReference type="Gene3D" id="2.40.170.20">
    <property type="entry name" value="TonB-dependent receptor, beta-barrel domain"/>
    <property type="match status" value="1"/>
</dbReference>
<dbReference type="PANTHER" id="PTHR47234:SF3">
    <property type="entry name" value="SECRETIN_TONB SHORT N-TERMINAL DOMAIN-CONTAINING PROTEIN"/>
    <property type="match status" value="1"/>
</dbReference>
<dbReference type="PROSITE" id="PS00430">
    <property type="entry name" value="TONB_DEPENDENT_REC_1"/>
    <property type="match status" value="1"/>
</dbReference>
<dbReference type="eggNOG" id="COG4771">
    <property type="taxonomic scope" value="Bacteria"/>
</dbReference>
<evidence type="ECO:0000256" key="9">
    <source>
        <dbReference type="PROSITE-ProRule" id="PRU01360"/>
    </source>
</evidence>
<evidence type="ECO:0000256" key="7">
    <source>
        <dbReference type="ARBA" id="ARBA00023136"/>
    </source>
</evidence>
<keyword evidence="4 9" id="KW-0812">Transmembrane</keyword>
<dbReference type="SUPFAM" id="SSF56935">
    <property type="entry name" value="Porins"/>
    <property type="match status" value="1"/>
</dbReference>
<keyword evidence="8 9" id="KW-0998">Cell outer membrane</keyword>
<feature type="signal peptide" evidence="12">
    <location>
        <begin position="1"/>
        <end position="25"/>
    </location>
</feature>
<dbReference type="RefSeq" id="WP_014403702.1">
    <property type="nucleotide sequence ID" value="NC_017033.1"/>
</dbReference>
<evidence type="ECO:0000256" key="2">
    <source>
        <dbReference type="ARBA" id="ARBA00022448"/>
    </source>
</evidence>
<feature type="chain" id="PRO_5003614269" evidence="12">
    <location>
        <begin position="26"/>
        <end position="820"/>
    </location>
</feature>
<dbReference type="STRING" id="767434.Fraau_2331"/>
<dbReference type="Gene3D" id="2.170.130.10">
    <property type="entry name" value="TonB-dependent receptor, plug domain"/>
    <property type="match status" value="1"/>
</dbReference>
<dbReference type="AlphaFoldDB" id="H8L5P5"/>
<evidence type="ECO:0000259" key="14">
    <source>
        <dbReference type="Pfam" id="PF07715"/>
    </source>
</evidence>
<dbReference type="InterPro" id="IPR037066">
    <property type="entry name" value="Plug_dom_sf"/>
</dbReference>
<feature type="domain" description="TonB-dependent receptor-like beta-barrel" evidence="13">
    <location>
        <begin position="299"/>
        <end position="775"/>
    </location>
</feature>
<dbReference type="InterPro" id="IPR010916">
    <property type="entry name" value="TonB_box_CS"/>
</dbReference>